<evidence type="ECO:0000313" key="2">
    <source>
        <dbReference type="Proteomes" id="UP000198584"/>
    </source>
</evidence>
<accession>A0A1H4CH71</accession>
<proteinExistence type="predicted"/>
<protein>
    <recommendedName>
        <fullName evidence="3">DUF309 domain-containing protein</fullName>
    </recommendedName>
</protein>
<dbReference type="Proteomes" id="UP000198584">
    <property type="component" value="Unassembled WGS sequence"/>
</dbReference>
<dbReference type="PANTHER" id="PTHR34796:SF1">
    <property type="entry name" value="EXPRESSED PROTEIN"/>
    <property type="match status" value="1"/>
</dbReference>
<dbReference type="PANTHER" id="PTHR34796">
    <property type="entry name" value="EXPRESSED PROTEIN"/>
    <property type="match status" value="1"/>
</dbReference>
<dbReference type="SUPFAM" id="SSF140663">
    <property type="entry name" value="TTHA0068-like"/>
    <property type="match status" value="1"/>
</dbReference>
<evidence type="ECO:0008006" key="3">
    <source>
        <dbReference type="Google" id="ProtNLM"/>
    </source>
</evidence>
<dbReference type="Gene3D" id="1.10.3450.10">
    <property type="entry name" value="TTHA0068-like"/>
    <property type="match status" value="1"/>
</dbReference>
<dbReference type="AlphaFoldDB" id="A0A1H4CH71"/>
<name>A0A1H4CH71_9BACI</name>
<evidence type="ECO:0000313" key="1">
    <source>
        <dbReference type="EMBL" id="SEA59690.1"/>
    </source>
</evidence>
<dbReference type="Pfam" id="PF03745">
    <property type="entry name" value="DUF309"/>
    <property type="match status" value="1"/>
</dbReference>
<dbReference type="EMBL" id="FNQR01000006">
    <property type="protein sequence ID" value="SEA59690.1"/>
    <property type="molecule type" value="Genomic_DNA"/>
</dbReference>
<keyword evidence="2" id="KW-1185">Reference proteome</keyword>
<dbReference type="InterPro" id="IPR005500">
    <property type="entry name" value="DUF309"/>
</dbReference>
<dbReference type="InterPro" id="IPR023203">
    <property type="entry name" value="TTHA0068_sf"/>
</dbReference>
<reference evidence="1 2" key="1">
    <citation type="submission" date="2016-10" db="EMBL/GenBank/DDBJ databases">
        <authorList>
            <person name="de Groot N.N."/>
        </authorList>
    </citation>
    <scope>NUCLEOTIDE SEQUENCE [LARGE SCALE GENOMIC DNA]</scope>
    <source>
        <strain evidence="1 2">CCM7597</strain>
    </source>
</reference>
<gene>
    <name evidence="1" type="ORF">SAMN05421743_10654</name>
</gene>
<sequence length="171" mass="20271">MYYPKAYVEFLAHFNGTKDFFECHEVLEAYWKETAPGQRDSIWVWMIQLAVSLYHYRRGNYKGASKLVSRLQNNWAAHQHELDTLGLEPESLFDIITQLDAALKHRTPYQNINLPIKDPGLILSVKDTCSEWQVPYNREKEPCDYYLIHKHKLRNQSGNNQERLHTENVYK</sequence>
<organism evidence="1 2">
    <name type="scientific">Thalassobacillus cyri</name>
    <dbReference type="NCBI Taxonomy" id="571932"/>
    <lineage>
        <taxon>Bacteria</taxon>
        <taxon>Bacillati</taxon>
        <taxon>Bacillota</taxon>
        <taxon>Bacilli</taxon>
        <taxon>Bacillales</taxon>
        <taxon>Bacillaceae</taxon>
        <taxon>Thalassobacillus</taxon>
    </lineage>
</organism>
<dbReference type="RefSeq" id="WP_176791425.1">
    <property type="nucleotide sequence ID" value="NZ_FNQR01000006.1"/>
</dbReference>
<dbReference type="STRING" id="571932.SAMN05421743_10654"/>